<feature type="transmembrane region" description="Helical" evidence="5">
    <location>
        <begin position="68"/>
        <end position="89"/>
    </location>
</feature>
<evidence type="ECO:0000256" key="3">
    <source>
        <dbReference type="ARBA" id="ARBA00022989"/>
    </source>
</evidence>
<accession>A0ABQ0CAE9</accession>
<comment type="caution">
    <text evidence="6">The sequence shown here is derived from an EMBL/GenBank/DDBJ whole genome shotgun (WGS) entry which is preliminary data.</text>
</comment>
<evidence type="ECO:0000256" key="2">
    <source>
        <dbReference type="ARBA" id="ARBA00022692"/>
    </source>
</evidence>
<feature type="transmembrane region" description="Helical" evidence="5">
    <location>
        <begin position="45"/>
        <end position="62"/>
    </location>
</feature>
<keyword evidence="4 5" id="KW-0472">Membrane</keyword>
<evidence type="ECO:0000256" key="4">
    <source>
        <dbReference type="ARBA" id="ARBA00023136"/>
    </source>
</evidence>
<evidence type="ECO:0000256" key="5">
    <source>
        <dbReference type="SAM" id="Phobius"/>
    </source>
</evidence>
<protein>
    <submittedName>
        <fullName evidence="6">Magnetosome protein MamF-like</fullName>
    </submittedName>
</protein>
<proteinExistence type="predicted"/>
<evidence type="ECO:0000313" key="7">
    <source>
        <dbReference type="Proteomes" id="UP001628193"/>
    </source>
</evidence>
<dbReference type="EMBL" id="BAAFGK010000004">
    <property type="protein sequence ID" value="GAB0057870.1"/>
    <property type="molecule type" value="Genomic_DNA"/>
</dbReference>
<dbReference type="Proteomes" id="UP001628193">
    <property type="component" value="Unassembled WGS sequence"/>
</dbReference>
<reference evidence="6 7" key="2">
    <citation type="submission" date="2024-09" db="EMBL/GenBank/DDBJ databases">
        <title>Draft genome sequence of Candidatus Magnetaquicoccaceae bacterium FCR-1.</title>
        <authorList>
            <person name="Shimoshige H."/>
            <person name="Shimamura S."/>
            <person name="Taoka A."/>
            <person name="Kobayashi H."/>
            <person name="Maekawa T."/>
        </authorList>
    </citation>
    <scope>NUCLEOTIDE SEQUENCE [LARGE SCALE GENOMIC DNA]</scope>
    <source>
        <strain evidence="6 7">FCR-1</strain>
    </source>
</reference>
<dbReference type="RefSeq" id="WP_420905556.1">
    <property type="nucleotide sequence ID" value="NZ_BAAFGK010000004.1"/>
</dbReference>
<gene>
    <name evidence="6" type="primary">mamF-like</name>
    <name evidence="6" type="ORF">SIID45300_02204</name>
</gene>
<sequence length="106" mass="11907">MTSTLTMSRNLTTKLLAAMSYLGILSLVPLVVNREDPYVRFHARQGIVLWMWEVLAIYSLVFPGLGRLFFGISSLLCFVFSLIGLVAVFTGRAWKLPLIGNWAENI</sequence>
<reference evidence="6 7" key="1">
    <citation type="submission" date="2024-05" db="EMBL/GenBank/DDBJ databases">
        <authorList>
            <consortium name="Candidatus Magnetaquicoccaceae bacterium FCR-1 genome sequencing consortium"/>
            <person name="Shimoshige H."/>
            <person name="Shimamura S."/>
            <person name="Taoka A."/>
            <person name="Kobayashi H."/>
            <person name="Maekawa T."/>
        </authorList>
    </citation>
    <scope>NUCLEOTIDE SEQUENCE [LARGE SCALE GENOMIC DNA]</scope>
    <source>
        <strain evidence="6 7">FCR-1</strain>
    </source>
</reference>
<organism evidence="6 7">
    <name type="scientific">Candidatus Magnetaquiglobus chichijimensis</name>
    <dbReference type="NCBI Taxonomy" id="3141448"/>
    <lineage>
        <taxon>Bacteria</taxon>
        <taxon>Pseudomonadati</taxon>
        <taxon>Pseudomonadota</taxon>
        <taxon>Magnetococcia</taxon>
        <taxon>Magnetococcales</taxon>
        <taxon>Candidatus Magnetaquicoccaceae</taxon>
        <taxon>Candidatus Magnetaquiglobus</taxon>
    </lineage>
</organism>
<dbReference type="Pfam" id="PF09685">
    <property type="entry name" value="MamF_MmsF"/>
    <property type="match status" value="1"/>
</dbReference>
<evidence type="ECO:0000313" key="6">
    <source>
        <dbReference type="EMBL" id="GAB0057870.1"/>
    </source>
</evidence>
<name>A0ABQ0CAE9_9PROT</name>
<keyword evidence="2 5" id="KW-0812">Transmembrane</keyword>
<dbReference type="InterPro" id="IPR019109">
    <property type="entry name" value="MamF_MmsF"/>
</dbReference>
<keyword evidence="7" id="KW-1185">Reference proteome</keyword>
<keyword evidence="3 5" id="KW-1133">Transmembrane helix</keyword>
<comment type="subcellular location">
    <subcellularLocation>
        <location evidence="1">Membrane</location>
        <topology evidence="1">Multi-pass membrane protein</topology>
    </subcellularLocation>
</comment>
<feature type="transmembrane region" description="Helical" evidence="5">
    <location>
        <begin position="15"/>
        <end position="33"/>
    </location>
</feature>
<evidence type="ECO:0000256" key="1">
    <source>
        <dbReference type="ARBA" id="ARBA00004141"/>
    </source>
</evidence>